<reference evidence="4 5" key="1">
    <citation type="submission" date="2018-03" db="EMBL/GenBank/DDBJ databases">
        <title>Genome sequencing of Ottowia sp.</title>
        <authorList>
            <person name="Kim S.-J."/>
            <person name="Heo J."/>
            <person name="Kwon S.-W."/>
        </authorList>
    </citation>
    <scope>NUCLEOTIDE SEQUENCE [LARGE SCALE GENOMIC DNA]</scope>
    <source>
        <strain evidence="4 5">KADR8-3</strain>
    </source>
</reference>
<organism evidence="4 5">
    <name type="scientific">Ottowia oryzae</name>
    <dbReference type="NCBI Taxonomy" id="2109914"/>
    <lineage>
        <taxon>Bacteria</taxon>
        <taxon>Pseudomonadati</taxon>
        <taxon>Pseudomonadota</taxon>
        <taxon>Betaproteobacteria</taxon>
        <taxon>Burkholderiales</taxon>
        <taxon>Comamonadaceae</taxon>
        <taxon>Ottowia</taxon>
    </lineage>
</organism>
<dbReference type="InterPro" id="IPR039298">
    <property type="entry name" value="ACOT13"/>
</dbReference>
<dbReference type="GO" id="GO:0047617">
    <property type="term" value="F:fatty acyl-CoA hydrolase activity"/>
    <property type="evidence" value="ECO:0007669"/>
    <property type="project" value="InterPro"/>
</dbReference>
<dbReference type="OrthoDB" id="7060041at2"/>
<feature type="domain" description="Thioesterase" evidence="3">
    <location>
        <begin position="52"/>
        <end position="123"/>
    </location>
</feature>
<dbReference type="InterPro" id="IPR003736">
    <property type="entry name" value="PAAI_dom"/>
</dbReference>
<protein>
    <submittedName>
        <fullName evidence="4">Esterase</fullName>
    </submittedName>
</protein>
<dbReference type="KEGG" id="otk:C6570_03660"/>
<evidence type="ECO:0000256" key="2">
    <source>
        <dbReference type="ARBA" id="ARBA00022801"/>
    </source>
</evidence>
<dbReference type="Gene3D" id="3.10.129.10">
    <property type="entry name" value="Hotdog Thioesterase"/>
    <property type="match status" value="1"/>
</dbReference>
<dbReference type="InterPro" id="IPR029069">
    <property type="entry name" value="HotDog_dom_sf"/>
</dbReference>
<keyword evidence="2" id="KW-0378">Hydrolase</keyword>
<dbReference type="NCBIfam" id="TIGR00369">
    <property type="entry name" value="unchar_dom_1"/>
    <property type="match status" value="1"/>
</dbReference>
<keyword evidence="5" id="KW-1185">Reference proteome</keyword>
<dbReference type="SUPFAM" id="SSF54637">
    <property type="entry name" value="Thioesterase/thiol ester dehydrase-isomerase"/>
    <property type="match status" value="1"/>
</dbReference>
<dbReference type="Pfam" id="PF03061">
    <property type="entry name" value="4HBT"/>
    <property type="match status" value="1"/>
</dbReference>
<name>A0A2S0MCF4_9BURK</name>
<dbReference type="EMBL" id="CP027666">
    <property type="protein sequence ID" value="AVO33451.1"/>
    <property type="molecule type" value="Genomic_DNA"/>
</dbReference>
<comment type="similarity">
    <text evidence="1">Belongs to the thioesterase PaaI family.</text>
</comment>
<evidence type="ECO:0000313" key="5">
    <source>
        <dbReference type="Proteomes" id="UP000239709"/>
    </source>
</evidence>
<evidence type="ECO:0000256" key="1">
    <source>
        <dbReference type="ARBA" id="ARBA00008324"/>
    </source>
</evidence>
<evidence type="ECO:0000259" key="3">
    <source>
        <dbReference type="Pfam" id="PF03061"/>
    </source>
</evidence>
<gene>
    <name evidence="4" type="ORF">C6570_03660</name>
</gene>
<dbReference type="CDD" id="cd03443">
    <property type="entry name" value="PaaI_thioesterase"/>
    <property type="match status" value="1"/>
</dbReference>
<dbReference type="Proteomes" id="UP000239709">
    <property type="component" value="Chromosome"/>
</dbReference>
<sequence>MTAPLPAVPDGFVPLFRTSPFLDLTGPYFHRPLAQGFLIGLRVAPMHTNASGTWHGGAIATLADVALGYVTAASRTPPLRMITSSLGVDYVGAAQVGDWVQAEVQVTKAGSRLAFAQALITATPPQGEAQPVASARAVFLVVGVLG</sequence>
<accession>A0A2S0MCF4</accession>
<evidence type="ECO:0000313" key="4">
    <source>
        <dbReference type="EMBL" id="AVO33451.1"/>
    </source>
</evidence>
<proteinExistence type="inferred from homology"/>
<dbReference type="PANTHER" id="PTHR21660">
    <property type="entry name" value="THIOESTERASE SUPERFAMILY MEMBER-RELATED"/>
    <property type="match status" value="1"/>
</dbReference>
<dbReference type="PANTHER" id="PTHR21660:SF1">
    <property type="entry name" value="ACYL-COENZYME A THIOESTERASE 13"/>
    <property type="match status" value="1"/>
</dbReference>
<dbReference type="RefSeq" id="WP_106702014.1">
    <property type="nucleotide sequence ID" value="NZ_CP027666.1"/>
</dbReference>
<dbReference type="AlphaFoldDB" id="A0A2S0MCF4"/>
<dbReference type="InterPro" id="IPR006683">
    <property type="entry name" value="Thioestr_dom"/>
</dbReference>